<evidence type="ECO:0000259" key="7">
    <source>
        <dbReference type="Pfam" id="PF08281"/>
    </source>
</evidence>
<evidence type="ECO:0000256" key="5">
    <source>
        <dbReference type="ARBA" id="ARBA00023163"/>
    </source>
</evidence>
<dbReference type="PANTHER" id="PTHR43133:SF52">
    <property type="entry name" value="ECF RNA POLYMERASE SIGMA FACTOR SIGL"/>
    <property type="match status" value="1"/>
</dbReference>
<dbReference type="NCBIfam" id="TIGR02950">
    <property type="entry name" value="SigM_subfam"/>
    <property type="match status" value="1"/>
</dbReference>
<dbReference type="GO" id="GO:0003677">
    <property type="term" value="F:DNA binding"/>
    <property type="evidence" value="ECO:0007669"/>
    <property type="project" value="UniProtKB-KW"/>
</dbReference>
<dbReference type="InterPro" id="IPR007627">
    <property type="entry name" value="RNA_pol_sigma70_r2"/>
</dbReference>
<dbReference type="NCBIfam" id="TIGR02937">
    <property type="entry name" value="sigma70-ECF"/>
    <property type="match status" value="1"/>
</dbReference>
<evidence type="ECO:0000313" key="9">
    <source>
        <dbReference type="Proteomes" id="UP000290649"/>
    </source>
</evidence>
<dbReference type="EMBL" id="QOUX01000047">
    <property type="protein sequence ID" value="RXI96561.1"/>
    <property type="molecule type" value="Genomic_DNA"/>
</dbReference>
<keyword evidence="9" id="KW-1185">Reference proteome</keyword>
<keyword evidence="4" id="KW-0238">DNA-binding</keyword>
<dbReference type="InterPro" id="IPR013324">
    <property type="entry name" value="RNA_pol_sigma_r3/r4-like"/>
</dbReference>
<keyword evidence="5" id="KW-0804">Transcription</keyword>
<dbReference type="Pfam" id="PF04542">
    <property type="entry name" value="Sigma70_r2"/>
    <property type="match status" value="1"/>
</dbReference>
<dbReference type="PANTHER" id="PTHR43133">
    <property type="entry name" value="RNA POLYMERASE ECF-TYPE SIGMA FACTO"/>
    <property type="match status" value="1"/>
</dbReference>
<dbReference type="SUPFAM" id="SSF88659">
    <property type="entry name" value="Sigma3 and sigma4 domains of RNA polymerase sigma factors"/>
    <property type="match status" value="1"/>
</dbReference>
<dbReference type="GO" id="GO:0016987">
    <property type="term" value="F:sigma factor activity"/>
    <property type="evidence" value="ECO:0007669"/>
    <property type="project" value="UniProtKB-KW"/>
</dbReference>
<dbReference type="GO" id="GO:0006352">
    <property type="term" value="P:DNA-templated transcription initiation"/>
    <property type="evidence" value="ECO:0007669"/>
    <property type="project" value="InterPro"/>
</dbReference>
<dbReference type="InterPro" id="IPR014296">
    <property type="entry name" value="RNA_pol_sigma-M_bacilli"/>
</dbReference>
<dbReference type="Gene3D" id="1.10.1740.10">
    <property type="match status" value="1"/>
</dbReference>
<sequence length="167" mass="20075">MQLEEVYKLYVNDLYRYLFSLSRDHFVAEDLVQETFFRAFLTLEDYEISNIKAWLFRVAYNAFIDRQRKNKRIVLGENMEEVTVSNVRSPEEKILEREGLDQLLEDLNSLQENEKQAILLCDLHGLQYQEAATILDLKLNTFKSHLLRGRKKLTEIVKERMRRDERR</sequence>
<reference evidence="8 9" key="1">
    <citation type="journal article" date="2019" name="Int. J. Syst. Evol. Microbiol.">
        <title>Anaerobacillus alkaliphilus sp. nov., a novel alkaliphilic and moderately halophilic bacterium.</title>
        <authorList>
            <person name="Borsodi A.K."/>
            <person name="Aszalos J.M."/>
            <person name="Bihari P."/>
            <person name="Nagy I."/>
            <person name="Schumann P."/>
            <person name="Sproer C."/>
            <person name="Kovacs A.L."/>
            <person name="Boka K."/>
            <person name="Dobosy P."/>
            <person name="Ovari M."/>
            <person name="Szili-Kovacs T."/>
            <person name="Toth E."/>
        </authorList>
    </citation>
    <scope>NUCLEOTIDE SEQUENCE [LARGE SCALE GENOMIC DNA]</scope>
    <source>
        <strain evidence="8 9">B16-10</strain>
    </source>
</reference>
<evidence type="ECO:0000256" key="1">
    <source>
        <dbReference type="ARBA" id="ARBA00010641"/>
    </source>
</evidence>
<keyword evidence="3" id="KW-0731">Sigma factor</keyword>
<name>A0A4Q0VMJ0_9BACI</name>
<evidence type="ECO:0000313" key="8">
    <source>
        <dbReference type="EMBL" id="RXI96561.1"/>
    </source>
</evidence>
<keyword evidence="2" id="KW-0805">Transcription regulation</keyword>
<dbReference type="OrthoDB" id="9795666at2"/>
<dbReference type="AlphaFoldDB" id="A0A4Q0VMJ0"/>
<comment type="similarity">
    <text evidence="1">Belongs to the sigma-70 factor family. ECF subfamily.</text>
</comment>
<dbReference type="Gene3D" id="1.10.10.10">
    <property type="entry name" value="Winged helix-like DNA-binding domain superfamily/Winged helix DNA-binding domain"/>
    <property type="match status" value="1"/>
</dbReference>
<dbReference type="RefSeq" id="WP_129080537.1">
    <property type="nucleotide sequence ID" value="NZ_QOUX01000047.1"/>
</dbReference>
<dbReference type="InterPro" id="IPR036388">
    <property type="entry name" value="WH-like_DNA-bd_sf"/>
</dbReference>
<organism evidence="8 9">
    <name type="scientific">Anaerobacillus alkaliphilus</name>
    <dbReference type="NCBI Taxonomy" id="1548597"/>
    <lineage>
        <taxon>Bacteria</taxon>
        <taxon>Bacillati</taxon>
        <taxon>Bacillota</taxon>
        <taxon>Bacilli</taxon>
        <taxon>Bacillales</taxon>
        <taxon>Bacillaceae</taxon>
        <taxon>Anaerobacillus</taxon>
    </lineage>
</organism>
<dbReference type="InterPro" id="IPR014284">
    <property type="entry name" value="RNA_pol_sigma-70_dom"/>
</dbReference>
<dbReference type="InterPro" id="IPR039425">
    <property type="entry name" value="RNA_pol_sigma-70-like"/>
</dbReference>
<accession>A0A4Q0VMJ0</accession>
<dbReference type="InterPro" id="IPR013249">
    <property type="entry name" value="RNA_pol_sigma70_r4_t2"/>
</dbReference>
<protein>
    <submittedName>
        <fullName evidence="8">Sigma-70 family RNA polymerase sigma factor</fullName>
    </submittedName>
</protein>
<dbReference type="NCBIfam" id="NF007226">
    <property type="entry name" value="PRK09644.1"/>
    <property type="match status" value="1"/>
</dbReference>
<proteinExistence type="inferred from homology"/>
<evidence type="ECO:0000259" key="6">
    <source>
        <dbReference type="Pfam" id="PF04542"/>
    </source>
</evidence>
<feature type="domain" description="RNA polymerase sigma factor 70 region 4 type 2" evidence="7">
    <location>
        <begin position="102"/>
        <end position="153"/>
    </location>
</feature>
<dbReference type="Pfam" id="PF08281">
    <property type="entry name" value="Sigma70_r4_2"/>
    <property type="match status" value="1"/>
</dbReference>
<comment type="caution">
    <text evidence="8">The sequence shown here is derived from an EMBL/GenBank/DDBJ whole genome shotgun (WGS) entry which is preliminary data.</text>
</comment>
<dbReference type="Proteomes" id="UP000290649">
    <property type="component" value="Unassembled WGS sequence"/>
</dbReference>
<feature type="domain" description="RNA polymerase sigma-70 region 2" evidence="6">
    <location>
        <begin position="7"/>
        <end position="72"/>
    </location>
</feature>
<dbReference type="InterPro" id="IPR013325">
    <property type="entry name" value="RNA_pol_sigma_r2"/>
</dbReference>
<evidence type="ECO:0000256" key="2">
    <source>
        <dbReference type="ARBA" id="ARBA00023015"/>
    </source>
</evidence>
<evidence type="ECO:0000256" key="3">
    <source>
        <dbReference type="ARBA" id="ARBA00023082"/>
    </source>
</evidence>
<evidence type="ECO:0000256" key="4">
    <source>
        <dbReference type="ARBA" id="ARBA00023125"/>
    </source>
</evidence>
<gene>
    <name evidence="8" type="ORF">DS745_22925</name>
</gene>
<dbReference type="SUPFAM" id="SSF88946">
    <property type="entry name" value="Sigma2 domain of RNA polymerase sigma factors"/>
    <property type="match status" value="1"/>
</dbReference>